<dbReference type="AlphaFoldDB" id="A0AA48HC43"/>
<reference evidence="1 2" key="1">
    <citation type="submission" date="2023-01" db="EMBL/GenBank/DDBJ databases">
        <title>Complete genome sequence of Muricauda aquimarina strain IFOP_LL357.</title>
        <authorList>
            <person name="Gajardo G."/>
            <person name="Ueki S."/>
            <person name="Maruyama F."/>
        </authorList>
    </citation>
    <scope>NUCLEOTIDE SEQUENCE [LARGE SCALE GENOMIC DNA]</scope>
    <source>
        <strain evidence="1 2">IFOP_LL357</strain>
    </source>
</reference>
<keyword evidence="2" id="KW-1185">Reference proteome</keyword>
<name>A0AA48HC43_9FLAO</name>
<dbReference type="EMBL" id="AP027268">
    <property type="protein sequence ID" value="BDW93382.1"/>
    <property type="molecule type" value="Genomic_DNA"/>
</dbReference>
<evidence type="ECO:0000313" key="2">
    <source>
        <dbReference type="Proteomes" id="UP001330184"/>
    </source>
</evidence>
<evidence type="ECO:0000313" key="1">
    <source>
        <dbReference type="EMBL" id="BDW93382.1"/>
    </source>
</evidence>
<proteinExistence type="predicted"/>
<dbReference type="Proteomes" id="UP001330184">
    <property type="component" value="Chromosome"/>
</dbReference>
<accession>A0AA48HC43</accession>
<organism evidence="1 2">
    <name type="scientific">Flagellimonas marinaquae</name>
    <dbReference type="NCBI Taxonomy" id="254955"/>
    <lineage>
        <taxon>Bacteria</taxon>
        <taxon>Pseudomonadati</taxon>
        <taxon>Bacteroidota</taxon>
        <taxon>Flavobacteriia</taxon>
        <taxon>Flavobacteriales</taxon>
        <taxon>Flavobacteriaceae</taxon>
        <taxon>Flagellimonas</taxon>
    </lineage>
</organism>
<gene>
    <name evidence="1" type="ORF">MACH07_22140</name>
</gene>
<protein>
    <submittedName>
        <fullName evidence="1">Uncharacterized protein</fullName>
    </submittedName>
</protein>
<sequence length="155" mass="18452">MSKTVKKIKAFTLQEMLVVLLITALVVGMAFSVLRLVQLQMHGITSNYEKNTEQRLLYQRLWMDFNAHDRIWYQNRDRALLLVNEINEINYRFHEDMVIRELDTFYVEVFQLNPYFGTVSIDKGEIDAIDLFIGKENQTRLFMYKRNGATSYINR</sequence>